<proteinExistence type="predicted"/>
<feature type="transmembrane region" description="Helical" evidence="1">
    <location>
        <begin position="190"/>
        <end position="208"/>
    </location>
</feature>
<feature type="transmembrane region" description="Helical" evidence="1">
    <location>
        <begin position="129"/>
        <end position="154"/>
    </location>
</feature>
<keyword evidence="1" id="KW-0812">Transmembrane</keyword>
<keyword evidence="3" id="KW-1185">Reference proteome</keyword>
<feature type="transmembrane region" description="Helical" evidence="1">
    <location>
        <begin position="429"/>
        <end position="449"/>
    </location>
</feature>
<feature type="transmembrane region" description="Helical" evidence="1">
    <location>
        <begin position="385"/>
        <end position="409"/>
    </location>
</feature>
<evidence type="ECO:0000313" key="2">
    <source>
        <dbReference type="EMBL" id="GGB34721.1"/>
    </source>
</evidence>
<feature type="transmembrane region" description="Helical" evidence="1">
    <location>
        <begin position="235"/>
        <end position="256"/>
    </location>
</feature>
<dbReference type="Proteomes" id="UP000636793">
    <property type="component" value="Unassembled WGS sequence"/>
</dbReference>
<dbReference type="RefSeq" id="WP_188837533.1">
    <property type="nucleotide sequence ID" value="NZ_BMHI01000004.1"/>
</dbReference>
<comment type="caution">
    <text evidence="2">The sequence shown here is derived from an EMBL/GenBank/DDBJ whole genome shotgun (WGS) entry which is preliminary data.</text>
</comment>
<feature type="transmembrane region" description="Helical" evidence="1">
    <location>
        <begin position="499"/>
        <end position="521"/>
    </location>
</feature>
<dbReference type="EMBL" id="BMHI01000004">
    <property type="protein sequence ID" value="GGB34721.1"/>
    <property type="molecule type" value="Genomic_DNA"/>
</dbReference>
<feature type="transmembrane region" description="Helical" evidence="1">
    <location>
        <begin position="160"/>
        <end position="183"/>
    </location>
</feature>
<organism evidence="2 3">
    <name type="scientific">Flexivirga endophytica</name>
    <dbReference type="NCBI Taxonomy" id="1849103"/>
    <lineage>
        <taxon>Bacteria</taxon>
        <taxon>Bacillati</taxon>
        <taxon>Actinomycetota</taxon>
        <taxon>Actinomycetes</taxon>
        <taxon>Micrococcales</taxon>
        <taxon>Dermacoccaceae</taxon>
        <taxon>Flexivirga</taxon>
    </lineage>
</organism>
<protein>
    <submittedName>
        <fullName evidence="2">ABC transporter permease</fullName>
    </submittedName>
</protein>
<name>A0A916T7K0_9MICO</name>
<keyword evidence="1" id="KW-1133">Transmembrane helix</keyword>
<feature type="transmembrane region" description="Helical" evidence="1">
    <location>
        <begin position="336"/>
        <end position="364"/>
    </location>
</feature>
<feature type="transmembrane region" description="Helical" evidence="1">
    <location>
        <begin position="80"/>
        <end position="100"/>
    </location>
</feature>
<evidence type="ECO:0000313" key="3">
    <source>
        <dbReference type="Proteomes" id="UP000636793"/>
    </source>
</evidence>
<reference evidence="2" key="1">
    <citation type="journal article" date="2014" name="Int. J. Syst. Evol. Microbiol.">
        <title>Complete genome sequence of Corynebacterium casei LMG S-19264T (=DSM 44701T), isolated from a smear-ripened cheese.</title>
        <authorList>
            <consortium name="US DOE Joint Genome Institute (JGI-PGF)"/>
            <person name="Walter F."/>
            <person name="Albersmeier A."/>
            <person name="Kalinowski J."/>
            <person name="Ruckert C."/>
        </authorList>
    </citation>
    <scope>NUCLEOTIDE SEQUENCE</scope>
    <source>
        <strain evidence="2">CGMCC 1.15085</strain>
    </source>
</reference>
<feature type="transmembrane region" description="Helical" evidence="1">
    <location>
        <begin position="292"/>
        <end position="316"/>
    </location>
</feature>
<keyword evidence="1" id="KW-0472">Membrane</keyword>
<accession>A0A916T7K0</accession>
<dbReference type="AlphaFoldDB" id="A0A916T7K0"/>
<feature type="transmembrane region" description="Helical" evidence="1">
    <location>
        <begin position="456"/>
        <end position="479"/>
    </location>
</feature>
<gene>
    <name evidence="2" type="ORF">GCM10011492_26740</name>
</gene>
<evidence type="ECO:0000256" key="1">
    <source>
        <dbReference type="SAM" id="Phobius"/>
    </source>
</evidence>
<sequence length="526" mass="54271">MNHNAGTATLLKVALRRDRAMVTVTLLLVTLLVASSDRATRDLYPHGATVPAGLVATMRNKAFVAIYGQLPHAASIDAMGVAKVLLPAGLAVAVLAQVIVRRHTRADEESGLAELIGGQVVGRHAALSAALVLAAGAVLAGAALSTIGLCLVGAPVGGALDFGLCVTVVGLTGAGIAAVSVQVVGSTRGAGQLGLGALGVLYLVRMIGDTTDPGLSWLSPVGWAEKSAPFAQNRWWIVIPGVVVFALFVQAAYLLLDRRDLGAGLVQSRRGRGRGRIHGAPGLTWRLLRGTVAGWLVCFGLLGIVVGSLTSTLTASADSAVQDMLRTLGGGQGSFINLYLATEISICALIATASGIAVTGHLAAEERAQRLDQLLATPLSRRRLLAPYVVGAVALPAGLMLVFAGLIGLADRVTASGTRLDMIALLRSAAVTFPAMWATIAVSVLILGIRAAWTPISWALLVLAGTVAQFGGLLSLPAWMRTWSPFDHLAAFPASRVDLATVTATTVVAALLTAAGSYLFMHRQID</sequence>
<reference evidence="2" key="2">
    <citation type="submission" date="2020-09" db="EMBL/GenBank/DDBJ databases">
        <authorList>
            <person name="Sun Q."/>
            <person name="Zhou Y."/>
        </authorList>
    </citation>
    <scope>NUCLEOTIDE SEQUENCE</scope>
    <source>
        <strain evidence="2">CGMCC 1.15085</strain>
    </source>
</reference>